<evidence type="ECO:0000313" key="1">
    <source>
        <dbReference type="EMBL" id="TKR68358.1"/>
    </source>
</evidence>
<dbReference type="AlphaFoldDB" id="A0A4U5MGH9"/>
<protein>
    <submittedName>
        <fullName evidence="1">Uncharacterized protein</fullName>
    </submittedName>
</protein>
<name>A0A4U5MGH9_STECR</name>
<reference evidence="1 2" key="1">
    <citation type="journal article" date="2015" name="Genome Biol.">
        <title>Comparative genomics of Steinernema reveals deeply conserved gene regulatory networks.</title>
        <authorList>
            <person name="Dillman A.R."/>
            <person name="Macchietto M."/>
            <person name="Porter C.F."/>
            <person name="Rogers A."/>
            <person name="Williams B."/>
            <person name="Antoshechkin I."/>
            <person name="Lee M.M."/>
            <person name="Goodwin Z."/>
            <person name="Lu X."/>
            <person name="Lewis E.E."/>
            <person name="Goodrich-Blair H."/>
            <person name="Stock S.P."/>
            <person name="Adams B.J."/>
            <person name="Sternberg P.W."/>
            <person name="Mortazavi A."/>
        </authorList>
    </citation>
    <scope>NUCLEOTIDE SEQUENCE [LARGE SCALE GENOMIC DNA]</scope>
    <source>
        <strain evidence="1 2">ALL</strain>
    </source>
</reference>
<evidence type="ECO:0000313" key="2">
    <source>
        <dbReference type="Proteomes" id="UP000298663"/>
    </source>
</evidence>
<gene>
    <name evidence="1" type="ORF">L596_024349</name>
</gene>
<sequence length="74" mass="8464">MFYRFEGIAGNKQDIWVTFDCTTQLVFLIEIVKSGARNPHEKRLRCSPKVECKTQFQSLIESNTAAVKHTVLCS</sequence>
<dbReference type="EMBL" id="AZBU02000008">
    <property type="protein sequence ID" value="TKR68358.1"/>
    <property type="molecule type" value="Genomic_DNA"/>
</dbReference>
<comment type="caution">
    <text evidence="1">The sequence shown here is derived from an EMBL/GenBank/DDBJ whole genome shotgun (WGS) entry which is preliminary data.</text>
</comment>
<dbReference type="Proteomes" id="UP000298663">
    <property type="component" value="Unassembled WGS sequence"/>
</dbReference>
<reference evidence="1 2" key="2">
    <citation type="journal article" date="2019" name="G3 (Bethesda)">
        <title>Hybrid Assembly of the Genome of the Entomopathogenic Nematode Steinernema carpocapsae Identifies the X-Chromosome.</title>
        <authorList>
            <person name="Serra L."/>
            <person name="Macchietto M."/>
            <person name="Macias-Munoz A."/>
            <person name="McGill C.J."/>
            <person name="Rodriguez I.M."/>
            <person name="Rodriguez B."/>
            <person name="Murad R."/>
            <person name="Mortazavi A."/>
        </authorList>
    </citation>
    <scope>NUCLEOTIDE SEQUENCE [LARGE SCALE GENOMIC DNA]</scope>
    <source>
        <strain evidence="1 2">ALL</strain>
    </source>
</reference>
<keyword evidence="2" id="KW-1185">Reference proteome</keyword>
<organism evidence="1 2">
    <name type="scientific">Steinernema carpocapsae</name>
    <name type="common">Entomopathogenic nematode</name>
    <dbReference type="NCBI Taxonomy" id="34508"/>
    <lineage>
        <taxon>Eukaryota</taxon>
        <taxon>Metazoa</taxon>
        <taxon>Ecdysozoa</taxon>
        <taxon>Nematoda</taxon>
        <taxon>Chromadorea</taxon>
        <taxon>Rhabditida</taxon>
        <taxon>Tylenchina</taxon>
        <taxon>Panagrolaimomorpha</taxon>
        <taxon>Strongyloidoidea</taxon>
        <taxon>Steinernematidae</taxon>
        <taxon>Steinernema</taxon>
    </lineage>
</organism>
<proteinExistence type="predicted"/>
<accession>A0A4U5MGH9</accession>